<evidence type="ECO:0000256" key="3">
    <source>
        <dbReference type="ARBA" id="ARBA00022989"/>
    </source>
</evidence>
<organism evidence="7 8">
    <name type="scientific">Pristionchus mayeri</name>
    <dbReference type="NCBI Taxonomy" id="1317129"/>
    <lineage>
        <taxon>Eukaryota</taxon>
        <taxon>Metazoa</taxon>
        <taxon>Ecdysozoa</taxon>
        <taxon>Nematoda</taxon>
        <taxon>Chromadorea</taxon>
        <taxon>Rhabditida</taxon>
        <taxon>Rhabditina</taxon>
        <taxon>Diplogasteromorpha</taxon>
        <taxon>Diplogasteroidea</taxon>
        <taxon>Neodiplogasteridae</taxon>
        <taxon>Pristionchus</taxon>
    </lineage>
</organism>
<comment type="caution">
    <text evidence="7">The sequence shown here is derived from an EMBL/GenBank/DDBJ whole genome shotgun (WGS) entry which is preliminary data.</text>
</comment>
<evidence type="ECO:0000256" key="6">
    <source>
        <dbReference type="SAM" id="Phobius"/>
    </source>
</evidence>
<evidence type="ECO:0000256" key="1">
    <source>
        <dbReference type="ARBA" id="ARBA00004141"/>
    </source>
</evidence>
<keyword evidence="3 6" id="KW-1133">Transmembrane helix</keyword>
<feature type="transmembrane region" description="Helical" evidence="6">
    <location>
        <begin position="49"/>
        <end position="70"/>
    </location>
</feature>
<evidence type="ECO:0000313" key="7">
    <source>
        <dbReference type="EMBL" id="GMR35292.1"/>
    </source>
</evidence>
<keyword evidence="4 6" id="KW-0472">Membrane</keyword>
<evidence type="ECO:0000256" key="2">
    <source>
        <dbReference type="ARBA" id="ARBA00022692"/>
    </source>
</evidence>
<dbReference type="PANTHER" id="PTHR31357:SF5">
    <property type="entry name" value="SERPENTINE RECEPTOR CLASS ALPHA-1-RELATED"/>
    <property type="match status" value="1"/>
</dbReference>
<dbReference type="InterPro" id="IPR051080">
    <property type="entry name" value="Nematode_rcpt-like_serp_alpha"/>
</dbReference>
<dbReference type="EMBL" id="BTRK01000002">
    <property type="protein sequence ID" value="GMR35292.1"/>
    <property type="molecule type" value="Genomic_DNA"/>
</dbReference>
<feature type="transmembrane region" description="Helical" evidence="6">
    <location>
        <begin position="95"/>
        <end position="117"/>
    </location>
</feature>
<evidence type="ECO:0000256" key="4">
    <source>
        <dbReference type="ARBA" id="ARBA00023136"/>
    </source>
</evidence>
<feature type="non-terminal residue" evidence="7">
    <location>
        <position position="1"/>
    </location>
</feature>
<dbReference type="AlphaFoldDB" id="A0AAN4ZCL7"/>
<reference evidence="8" key="1">
    <citation type="submission" date="2022-10" db="EMBL/GenBank/DDBJ databases">
        <title>Genome assembly of Pristionchus species.</title>
        <authorList>
            <person name="Yoshida K."/>
            <person name="Sommer R.J."/>
        </authorList>
    </citation>
    <scope>NUCLEOTIDE SEQUENCE [LARGE SCALE GENOMIC DNA]</scope>
    <source>
        <strain evidence="8">RS5460</strain>
    </source>
</reference>
<accession>A0AAN4ZCL7</accession>
<feature type="non-terminal residue" evidence="7">
    <location>
        <position position="183"/>
    </location>
</feature>
<name>A0AAN4ZCL7_9BILA</name>
<dbReference type="GO" id="GO:0016020">
    <property type="term" value="C:membrane"/>
    <property type="evidence" value="ECO:0007669"/>
    <property type="project" value="UniProtKB-SubCell"/>
</dbReference>
<dbReference type="Pfam" id="PF10292">
    <property type="entry name" value="7TM_GPCR_Srab"/>
    <property type="match status" value="1"/>
</dbReference>
<proteinExistence type="inferred from homology"/>
<dbReference type="PANTHER" id="PTHR31357">
    <property type="entry name" value="SERPENTINE RECEPTOR CLASS ALPHA-10"/>
    <property type="match status" value="1"/>
</dbReference>
<evidence type="ECO:0008006" key="9">
    <source>
        <dbReference type="Google" id="ProtNLM"/>
    </source>
</evidence>
<keyword evidence="8" id="KW-1185">Reference proteome</keyword>
<protein>
    <recommendedName>
        <fullName evidence="9">G protein-coupled receptor</fullName>
    </recommendedName>
</protein>
<sequence>PCDAQIFKKLCILRWIYASTLPGFDVIHVGITTQRFQSTFNHGMRSQKILSRIFITASILYPCVFGYHAFHMESLDGLTPYCSSFSKFSEPTMMLNLYVVEGIDVLYTFATLFLWWFNPKLLRKEREEFNLKKTFHRKQSIFAIKQLLPVTFMHLVAYIITLIAYFLSTTLGKVLSKEDFLFL</sequence>
<evidence type="ECO:0000256" key="5">
    <source>
        <dbReference type="ARBA" id="ARBA00037994"/>
    </source>
</evidence>
<dbReference type="GO" id="GO:0004984">
    <property type="term" value="F:olfactory receptor activity"/>
    <property type="evidence" value="ECO:0007669"/>
    <property type="project" value="TreeGrafter"/>
</dbReference>
<gene>
    <name evidence="7" type="ORF">PMAYCL1PPCAC_05487</name>
</gene>
<feature type="transmembrane region" description="Helical" evidence="6">
    <location>
        <begin position="147"/>
        <end position="167"/>
    </location>
</feature>
<comment type="subcellular location">
    <subcellularLocation>
        <location evidence="1">Membrane</location>
        <topology evidence="1">Multi-pass membrane protein</topology>
    </subcellularLocation>
</comment>
<keyword evidence="2 6" id="KW-0812">Transmembrane</keyword>
<comment type="similarity">
    <text evidence="5">Belongs to the nematode receptor-like protein sra family.</text>
</comment>
<dbReference type="InterPro" id="IPR019408">
    <property type="entry name" value="7TM_GPCR_serpentine_rcpt_Srab"/>
</dbReference>
<dbReference type="Proteomes" id="UP001328107">
    <property type="component" value="Unassembled WGS sequence"/>
</dbReference>
<evidence type="ECO:0000313" key="8">
    <source>
        <dbReference type="Proteomes" id="UP001328107"/>
    </source>
</evidence>